<sequence>MLILVRRFTAVFFCLAAITGCSLPRGAALQSEVLSAREDANAEFALYPVTRALLPSISQWPHVGAPGLEWIAASQGANGQVIRSGDAVTLTIWDSDPNSLIVPVEGRQTVLQNLLVSPAGSIFVPYIGTVRIAGHSPQRAREIVQDAMGAVAGSAQVQLALAQGRANSVELVGGVRNAGAFPMPDRNYTVLSLIAAGGGVEGSLANPQIRLQRGSRVFGTSISRLYAEPNLDTLLQSGDQVIVKEDDRYFLSVGAAGREALHPFTKDVLSAMDAVSIIGGIQDGRADPKGILILRDYPTDALAAGMRGPRKQQVIFAIDLTSADGLFSARKFQMMPGDLVYVTESPVTSTQTIFGLVGSAFGLANRVIN</sequence>
<reference evidence="5" key="1">
    <citation type="submission" date="2016-10" db="EMBL/GenBank/DDBJ databases">
        <authorList>
            <person name="Varghese N."/>
            <person name="Submissions S."/>
        </authorList>
    </citation>
    <scope>NUCLEOTIDE SEQUENCE [LARGE SCALE GENOMIC DNA]</scope>
    <source>
        <strain evidence="5">DSM 100420</strain>
    </source>
</reference>
<evidence type="ECO:0000259" key="3">
    <source>
        <dbReference type="Pfam" id="PF02563"/>
    </source>
</evidence>
<keyword evidence="1 2" id="KW-0732">Signal</keyword>
<feature type="signal peptide" evidence="2">
    <location>
        <begin position="1"/>
        <end position="16"/>
    </location>
</feature>
<dbReference type="Pfam" id="PF02563">
    <property type="entry name" value="Poly_export"/>
    <property type="match status" value="1"/>
</dbReference>
<feature type="domain" description="Polysaccharide export protein N-terminal" evidence="3">
    <location>
        <begin position="79"/>
        <end position="159"/>
    </location>
</feature>
<dbReference type="Gene3D" id="3.10.560.10">
    <property type="entry name" value="Outer membrane lipoprotein wza domain like"/>
    <property type="match status" value="2"/>
</dbReference>
<dbReference type="PROSITE" id="PS51257">
    <property type="entry name" value="PROKAR_LIPOPROTEIN"/>
    <property type="match status" value="1"/>
</dbReference>
<dbReference type="STRING" id="1244108.SAMN05444004_101172"/>
<organism evidence="4 5">
    <name type="scientific">Jannaschia faecimaris</name>
    <dbReference type="NCBI Taxonomy" id="1244108"/>
    <lineage>
        <taxon>Bacteria</taxon>
        <taxon>Pseudomonadati</taxon>
        <taxon>Pseudomonadota</taxon>
        <taxon>Alphaproteobacteria</taxon>
        <taxon>Rhodobacterales</taxon>
        <taxon>Roseobacteraceae</taxon>
        <taxon>Jannaschia</taxon>
    </lineage>
</organism>
<dbReference type="PANTHER" id="PTHR33619:SF3">
    <property type="entry name" value="POLYSACCHARIDE EXPORT PROTEIN GFCE-RELATED"/>
    <property type="match status" value="1"/>
</dbReference>
<accession>A0A1H3J106</accession>
<dbReference type="InterPro" id="IPR049712">
    <property type="entry name" value="Poly_export"/>
</dbReference>
<dbReference type="Proteomes" id="UP000198914">
    <property type="component" value="Unassembled WGS sequence"/>
</dbReference>
<evidence type="ECO:0000313" key="4">
    <source>
        <dbReference type="EMBL" id="SDY33631.1"/>
    </source>
</evidence>
<evidence type="ECO:0000256" key="1">
    <source>
        <dbReference type="ARBA" id="ARBA00022729"/>
    </source>
</evidence>
<protein>
    <submittedName>
        <fullName evidence="4">Polysaccharide export outer membrane protein</fullName>
    </submittedName>
</protein>
<dbReference type="OrthoDB" id="7198507at2"/>
<dbReference type="AlphaFoldDB" id="A0A1H3J106"/>
<dbReference type="InterPro" id="IPR003715">
    <property type="entry name" value="Poly_export_N"/>
</dbReference>
<evidence type="ECO:0000313" key="5">
    <source>
        <dbReference type="Proteomes" id="UP000198914"/>
    </source>
</evidence>
<dbReference type="PANTHER" id="PTHR33619">
    <property type="entry name" value="POLYSACCHARIDE EXPORT PROTEIN GFCE-RELATED"/>
    <property type="match status" value="1"/>
</dbReference>
<dbReference type="GO" id="GO:0015159">
    <property type="term" value="F:polysaccharide transmembrane transporter activity"/>
    <property type="evidence" value="ECO:0007669"/>
    <property type="project" value="InterPro"/>
</dbReference>
<evidence type="ECO:0000256" key="2">
    <source>
        <dbReference type="SAM" id="SignalP"/>
    </source>
</evidence>
<name>A0A1H3J106_9RHOB</name>
<dbReference type="EMBL" id="FNPX01000001">
    <property type="protein sequence ID" value="SDY33631.1"/>
    <property type="molecule type" value="Genomic_DNA"/>
</dbReference>
<keyword evidence="5" id="KW-1185">Reference proteome</keyword>
<dbReference type="RefSeq" id="WP_092640855.1">
    <property type="nucleotide sequence ID" value="NZ_FNPX01000001.1"/>
</dbReference>
<proteinExistence type="predicted"/>
<dbReference type="Gene3D" id="3.30.1950.10">
    <property type="entry name" value="wza like domain"/>
    <property type="match status" value="1"/>
</dbReference>
<feature type="chain" id="PRO_5011575697" evidence="2">
    <location>
        <begin position="17"/>
        <end position="369"/>
    </location>
</feature>
<gene>
    <name evidence="4" type="ORF">SAMN05444004_101172</name>
</gene>